<feature type="transmembrane region" description="Helical" evidence="6">
    <location>
        <begin position="75"/>
        <end position="98"/>
    </location>
</feature>
<name>A0A432LNR6_9BACT</name>
<evidence type="ECO:0000256" key="6">
    <source>
        <dbReference type="SAM" id="Phobius"/>
    </source>
</evidence>
<evidence type="ECO:0000256" key="3">
    <source>
        <dbReference type="ARBA" id="ARBA00022692"/>
    </source>
</evidence>
<keyword evidence="4 6" id="KW-1133">Transmembrane helix</keyword>
<evidence type="ECO:0000256" key="2">
    <source>
        <dbReference type="ARBA" id="ARBA00009399"/>
    </source>
</evidence>
<dbReference type="Pfam" id="PF04138">
    <property type="entry name" value="GtrA_DPMS_TM"/>
    <property type="match status" value="1"/>
</dbReference>
<evidence type="ECO:0000259" key="7">
    <source>
        <dbReference type="Pfam" id="PF04138"/>
    </source>
</evidence>
<gene>
    <name evidence="8" type="ORF">EHV08_03515</name>
</gene>
<dbReference type="Proteomes" id="UP000278983">
    <property type="component" value="Unassembled WGS sequence"/>
</dbReference>
<evidence type="ECO:0000256" key="5">
    <source>
        <dbReference type="ARBA" id="ARBA00023136"/>
    </source>
</evidence>
<organism evidence="8 9">
    <name type="scientific">Prevotella koreensis</name>
    <dbReference type="NCBI Taxonomy" id="2490854"/>
    <lineage>
        <taxon>Bacteria</taxon>
        <taxon>Pseudomonadati</taxon>
        <taxon>Bacteroidota</taxon>
        <taxon>Bacteroidia</taxon>
        <taxon>Bacteroidales</taxon>
        <taxon>Prevotellaceae</taxon>
        <taxon>Prevotella</taxon>
    </lineage>
</organism>
<keyword evidence="5 6" id="KW-0472">Membrane</keyword>
<keyword evidence="9" id="KW-1185">Reference proteome</keyword>
<feature type="transmembrane region" description="Helical" evidence="6">
    <location>
        <begin position="38"/>
        <end position="63"/>
    </location>
</feature>
<dbReference type="GO" id="GO:0000271">
    <property type="term" value="P:polysaccharide biosynthetic process"/>
    <property type="evidence" value="ECO:0007669"/>
    <property type="project" value="InterPro"/>
</dbReference>
<comment type="caution">
    <text evidence="8">The sequence shown here is derived from an EMBL/GenBank/DDBJ whole genome shotgun (WGS) entry which is preliminary data.</text>
</comment>
<evidence type="ECO:0000313" key="9">
    <source>
        <dbReference type="Proteomes" id="UP000278983"/>
    </source>
</evidence>
<evidence type="ECO:0000256" key="4">
    <source>
        <dbReference type="ARBA" id="ARBA00022989"/>
    </source>
</evidence>
<dbReference type="InterPro" id="IPR007267">
    <property type="entry name" value="GtrA_DPMS_TM"/>
</dbReference>
<dbReference type="OrthoDB" id="1494129at2"/>
<comment type="similarity">
    <text evidence="2">Belongs to the GtrA family.</text>
</comment>
<evidence type="ECO:0000313" key="8">
    <source>
        <dbReference type="EMBL" id="RUL60316.1"/>
    </source>
</evidence>
<evidence type="ECO:0000256" key="1">
    <source>
        <dbReference type="ARBA" id="ARBA00004141"/>
    </source>
</evidence>
<proteinExistence type="inferred from homology"/>
<dbReference type="PANTHER" id="PTHR38459:SF1">
    <property type="entry name" value="PROPHAGE BACTOPRENOL-LINKED GLUCOSE TRANSLOCASE HOMOLOG"/>
    <property type="match status" value="1"/>
</dbReference>
<dbReference type="GO" id="GO:0005886">
    <property type="term" value="C:plasma membrane"/>
    <property type="evidence" value="ECO:0007669"/>
    <property type="project" value="TreeGrafter"/>
</dbReference>
<feature type="transmembrane region" description="Helical" evidence="6">
    <location>
        <begin position="14"/>
        <end position="32"/>
    </location>
</feature>
<feature type="domain" description="GtrA/DPMS transmembrane" evidence="7">
    <location>
        <begin position="16"/>
        <end position="124"/>
    </location>
</feature>
<sequence>MEMRKIEKKTIGEVVRFCIVGVVATIIHYAIYLLLKQWIIHVVAFAVGYVLSFIANFFMTARFTFKKNATAKKGVGFIAAHTVNFFLQTSLLQIFLWIGINENYAPVPVYCIAVPVNFLLVRLVFK</sequence>
<accession>A0A432LNR6</accession>
<dbReference type="PANTHER" id="PTHR38459">
    <property type="entry name" value="PROPHAGE BACTOPRENOL-LINKED GLUCOSE TRANSLOCASE HOMOLOG"/>
    <property type="match status" value="1"/>
</dbReference>
<reference evidence="8 9" key="1">
    <citation type="submission" date="2018-12" db="EMBL/GenBank/DDBJ databases">
        <title>Genome sequencing of Prevotella sp. KCOM 3155 (= JS262).</title>
        <authorList>
            <person name="Kook J.-K."/>
            <person name="Park S.-N."/>
            <person name="Lim Y.K."/>
        </authorList>
    </citation>
    <scope>NUCLEOTIDE SEQUENCE [LARGE SCALE GENOMIC DNA]</scope>
    <source>
        <strain evidence="8 9">KCOM 3155</strain>
    </source>
</reference>
<feature type="transmembrane region" description="Helical" evidence="6">
    <location>
        <begin position="104"/>
        <end position="125"/>
    </location>
</feature>
<keyword evidence="3 6" id="KW-0812">Transmembrane</keyword>
<dbReference type="EMBL" id="RYYU01000001">
    <property type="protein sequence ID" value="RUL60316.1"/>
    <property type="molecule type" value="Genomic_DNA"/>
</dbReference>
<dbReference type="InterPro" id="IPR051401">
    <property type="entry name" value="GtrA_CellWall_Glycosyl"/>
</dbReference>
<comment type="subcellular location">
    <subcellularLocation>
        <location evidence="1">Membrane</location>
        <topology evidence="1">Multi-pass membrane protein</topology>
    </subcellularLocation>
</comment>
<dbReference type="AlphaFoldDB" id="A0A432LNR6"/>
<protein>
    <submittedName>
        <fullName evidence="8">GtrA family protein</fullName>
    </submittedName>
</protein>